<dbReference type="FunFam" id="2.30.42.10:FF:000116">
    <property type="entry name" value="Phosphatidylinositol-3,4,5-trisphosphate dependent Rac exchange factor 2"/>
    <property type="match status" value="1"/>
</dbReference>
<dbReference type="GeneTree" id="ENSGT00940000155894"/>
<dbReference type="Pfam" id="PF00621">
    <property type="entry name" value="RhoGEF"/>
    <property type="match status" value="1"/>
</dbReference>
<dbReference type="GO" id="GO:0005886">
    <property type="term" value="C:plasma membrane"/>
    <property type="evidence" value="ECO:0007669"/>
    <property type="project" value="TreeGrafter"/>
</dbReference>
<dbReference type="SMART" id="SM00325">
    <property type="entry name" value="RhoGEF"/>
    <property type="match status" value="1"/>
</dbReference>
<dbReference type="Gene3D" id="1.10.10.10">
    <property type="entry name" value="Winged helix-like DNA-binding domain superfamily/Winged helix DNA-binding domain"/>
    <property type="match status" value="2"/>
</dbReference>
<dbReference type="CDD" id="cd06710">
    <property type="entry name" value="PDZ_RGS12-like"/>
    <property type="match status" value="1"/>
</dbReference>
<dbReference type="SUPFAM" id="SSF48065">
    <property type="entry name" value="DBL homology domain (DH-domain)"/>
    <property type="match status" value="1"/>
</dbReference>
<dbReference type="GO" id="GO:0005096">
    <property type="term" value="F:GTPase activator activity"/>
    <property type="evidence" value="ECO:0007669"/>
    <property type="project" value="TreeGrafter"/>
</dbReference>
<feature type="domain" description="PDZ" evidence="4">
    <location>
        <begin position="518"/>
        <end position="567"/>
    </location>
</feature>
<feature type="domain" description="PDZ" evidence="4">
    <location>
        <begin position="603"/>
        <end position="662"/>
    </location>
</feature>
<reference evidence="7" key="1">
    <citation type="submission" date="2016-06" db="EMBL/GenBank/DDBJ databases">
        <title>De novo assembly and RNA-Seq shows season-dependent expression and editing in black bear kidneys.</title>
        <authorList>
            <person name="Korstanje R."/>
            <person name="Srivastava A."/>
            <person name="Sarsani V.K."/>
            <person name="Sheehan S.M."/>
            <person name="Seger R.L."/>
            <person name="Barter M.E."/>
            <person name="Lindqvist C."/>
            <person name="Brody L.C."/>
            <person name="Mullikin J.C."/>
        </authorList>
    </citation>
    <scope>NUCLEOTIDE SEQUENCE [LARGE SCALE GENOMIC DNA]</scope>
</reference>
<dbReference type="SMART" id="SM00233">
    <property type="entry name" value="PH"/>
    <property type="match status" value="1"/>
</dbReference>
<gene>
    <name evidence="6" type="primary">PREX2</name>
</gene>
<protein>
    <submittedName>
        <fullName evidence="6">Phosphatidylinositol-3,4,5-trisphosphate dependent Rac exchange factor 2</fullName>
    </submittedName>
</protein>
<evidence type="ECO:0000313" key="6">
    <source>
        <dbReference type="Ensembl" id="ENSUAMP00000011503.1"/>
    </source>
</evidence>
<dbReference type="InterPro" id="IPR001331">
    <property type="entry name" value="GDS_CDC24_CS"/>
</dbReference>
<dbReference type="CDD" id="cd01224">
    <property type="entry name" value="PH_Collybistin_ASEF"/>
    <property type="match status" value="1"/>
</dbReference>
<dbReference type="FunFam" id="1.10.10.10:FF:000094">
    <property type="entry name" value="Phosphatidylinositol-3,4,5-trisphosphate dependent Rac exchange factor 1"/>
    <property type="match status" value="1"/>
</dbReference>
<dbReference type="Gene3D" id="1.20.900.10">
    <property type="entry name" value="Dbl homology (DH) domain"/>
    <property type="match status" value="1"/>
</dbReference>
<dbReference type="GO" id="GO:0007186">
    <property type="term" value="P:G protein-coupled receptor signaling pathway"/>
    <property type="evidence" value="ECO:0007669"/>
    <property type="project" value="TreeGrafter"/>
</dbReference>
<sequence length="1235" mass="141060">MEKPGIGSWFPELCGSGEDVQTKLELCPPDILAVHKEFLKVVEECLHPEPNAQQEVGTCFLHFKDKFRIYDEYCSNHEKAQKLLLELNKIRTIRTFLLNCMLLGGRKNTDVPLEGYLVTPIQRICKYPLLLKELLKRTPRKHSDYAAVMEALQAMKAVCSNINEAKRQMEKLEVLEEWQSHIEGWEGSNITDTCTEMLMCGILLKISSGNIQERVFFLFDNLLVYCKRKHSQRFSGKNSKASTDGHRYLFRGRINTEVMEVENVDDGTADFHSSGHIVVNGWKIHNTAKNKWFVCMAKTPEEKHEWFEAILKERERRKGLKLGMEQDTWVMISEQGEKLYKMMCKQGNLIKDRKRKLTTFPKCFLGSEFVSWLLEIGEIHRPEEGVHLGQALLENGIIHHVTDKHQFKPEQMLYRFRYDDGTFYPRNEMQDVISKGVRLYCRLHSLFTPGDCRTREEAMIFGVGLCDNGFMHHVLEKSEFKDEPLLFRFFADEEMEGSNMKHRLMKHDLKVVENVIAKSLLIKSNEGSYGFGLEDKNKVPIIKLVEKGSNAEMAGMEVGKKIFAINGDLVFMRPFNEVDSFLKSCLNSRKPLRVLVSTKPRETVKIPDSAEGLGFQIRGYGPSVVHAVGRGTVAAAAGLHPGQCIIKVNGINVSKETHASVIAHVTACRKYRRPMKQDSIQWVYNSIESAQEDLQKSNSKPPGDEVGDAFDCKVEEVIDKFNTMAIIDGKKEHVSLTVDNVHLEYGVVYEYDSTAGIKCNVVEKMIEPKGFFSLTAKILEALAKSDDHFVQNCTSLNSLNEVIPTDLQSKFSAICTEKIEHICQRISSYKKFSRVLKNRAWPTFKQAKSKISPLHSSDFCPTNCHVNIMEVSYPKTSTSLGSAFGKNNFSYLPYIPMVYVQHTITTMAAPSGLSLGQQDGHGLRYLLKEEDLETQDIYQKLLGKLQTALKEVEMCVCQIDELLSSITYSPKLERKTSECIVPPDSDNEKGERNSKRVCFNMTGDEQEDSGHDTINDLFFSLGDELFSSVRISHDKQDQIHSCLEHLSVRYDWTVIFCIYLEFQQEMEPKLSCPKRLRLHIKQDPWNLPSSVRNLAQNIRKFVEGQDEKQRALHSISNNHLKPKFSNALITFCSVSGYEENQRTGKGEGGRNVYTVLHERQLLNCTRVCCDINSLWASVFFIYYNGQKCVLCSVILSLMPQSYTLKLILYPLRNCRYRFFTRGSISLENVGVEALV</sequence>
<dbReference type="InterPro" id="IPR000591">
    <property type="entry name" value="DEP_dom"/>
</dbReference>
<dbReference type="Gene3D" id="2.30.42.10">
    <property type="match status" value="2"/>
</dbReference>
<dbReference type="CDD" id="cd00160">
    <property type="entry name" value="RhoGEF"/>
    <property type="match status" value="1"/>
</dbReference>
<dbReference type="PROSITE" id="PS50186">
    <property type="entry name" value="DEP"/>
    <property type="match status" value="1"/>
</dbReference>
<feature type="domain" description="DEP" evidence="5">
    <location>
        <begin position="344"/>
        <end position="418"/>
    </location>
</feature>
<dbReference type="InterPro" id="IPR051832">
    <property type="entry name" value="mTOR-Rac_regulators"/>
</dbReference>
<accession>A0A452R078</accession>
<proteinExistence type="predicted"/>
<evidence type="ECO:0000256" key="1">
    <source>
        <dbReference type="ARBA" id="ARBA00022658"/>
    </source>
</evidence>
<dbReference type="InterPro" id="IPR036390">
    <property type="entry name" value="WH_DNA-bd_sf"/>
</dbReference>
<dbReference type="SMART" id="SM00049">
    <property type="entry name" value="DEP"/>
    <property type="match status" value="2"/>
</dbReference>
<keyword evidence="7" id="KW-1185">Reference proteome</keyword>
<evidence type="ECO:0000259" key="3">
    <source>
        <dbReference type="PROSITE" id="PS50010"/>
    </source>
</evidence>
<dbReference type="SUPFAM" id="SSF50156">
    <property type="entry name" value="PDZ domain-like"/>
    <property type="match status" value="2"/>
</dbReference>
<evidence type="ECO:0000259" key="4">
    <source>
        <dbReference type="PROSITE" id="PS50106"/>
    </source>
</evidence>
<dbReference type="Pfam" id="PF00595">
    <property type="entry name" value="PDZ"/>
    <property type="match status" value="1"/>
</dbReference>
<dbReference type="Pfam" id="PF00610">
    <property type="entry name" value="DEP"/>
    <property type="match status" value="1"/>
</dbReference>
<dbReference type="Proteomes" id="UP000291022">
    <property type="component" value="Unassembled WGS sequence"/>
</dbReference>
<dbReference type="PROSITE" id="PS50003">
    <property type="entry name" value="PH_DOMAIN"/>
    <property type="match status" value="1"/>
</dbReference>
<dbReference type="InterPro" id="IPR036388">
    <property type="entry name" value="WH-like_DNA-bd_sf"/>
</dbReference>
<dbReference type="CDD" id="cd04439">
    <property type="entry name" value="DEP_1_P-Rex"/>
    <property type="match status" value="1"/>
</dbReference>
<dbReference type="Ensembl" id="ENSUAMT00000012938.1">
    <property type="protein sequence ID" value="ENSUAMP00000011503.1"/>
    <property type="gene ID" value="ENSUAMG00000009372.1"/>
</dbReference>
<feature type="domain" description="DH" evidence="3">
    <location>
        <begin position="30"/>
        <end position="165"/>
    </location>
</feature>
<dbReference type="SMART" id="SM00228">
    <property type="entry name" value="PDZ"/>
    <property type="match status" value="2"/>
</dbReference>
<dbReference type="GO" id="GO:0005085">
    <property type="term" value="F:guanyl-nucleotide exchange factor activity"/>
    <property type="evidence" value="ECO:0007669"/>
    <property type="project" value="UniProtKB-KW"/>
</dbReference>
<dbReference type="InterPro" id="IPR001849">
    <property type="entry name" value="PH_domain"/>
</dbReference>
<name>A0A452R078_URSAM</name>
<dbReference type="InterPro" id="IPR036034">
    <property type="entry name" value="PDZ_sf"/>
</dbReference>
<dbReference type="PROSITE" id="PS00741">
    <property type="entry name" value="DH_1"/>
    <property type="match status" value="1"/>
</dbReference>
<dbReference type="FunFam" id="2.30.42.10:FF:000085">
    <property type="entry name" value="Phosphatidylinositol-3,4,5-trisphosphate dependent Rac exchange factor 2"/>
    <property type="match status" value="1"/>
</dbReference>
<dbReference type="InterPro" id="IPR011993">
    <property type="entry name" value="PH-like_dom_sf"/>
</dbReference>
<dbReference type="InterPro" id="IPR000219">
    <property type="entry name" value="DH_dom"/>
</dbReference>
<dbReference type="InterPro" id="IPR037367">
    <property type="entry name" value="Rex2_DEP_1"/>
</dbReference>
<dbReference type="AlphaFoldDB" id="A0A452R078"/>
<feature type="domain" description="PH" evidence="2">
    <location>
        <begin position="196"/>
        <end position="315"/>
    </location>
</feature>
<dbReference type="InterPro" id="IPR055251">
    <property type="entry name" value="SOS1_NGEF_PH"/>
</dbReference>
<dbReference type="SUPFAM" id="SSF50729">
    <property type="entry name" value="PH domain-like"/>
    <property type="match status" value="1"/>
</dbReference>
<dbReference type="PANTHER" id="PTHR22829">
    <property type="entry name" value="DEP DOMAIN PROTEIN"/>
    <property type="match status" value="1"/>
</dbReference>
<dbReference type="PANTHER" id="PTHR22829:SF1">
    <property type="entry name" value="PHOSPHATIDYLINOSITOL 3,4,5-TRISPHOSPHATE-DEPENDENT RAC EXCHANGER 2 PROTEIN"/>
    <property type="match status" value="1"/>
</dbReference>
<keyword evidence="1" id="KW-0344">Guanine-nucleotide releasing factor</keyword>
<reference evidence="6" key="2">
    <citation type="submission" date="2025-08" db="UniProtKB">
        <authorList>
            <consortium name="Ensembl"/>
        </authorList>
    </citation>
    <scope>IDENTIFICATION</scope>
</reference>
<dbReference type="Gene3D" id="2.30.29.30">
    <property type="entry name" value="Pleckstrin-homology domain (PH domain)/Phosphotyrosine-binding domain (PTB)"/>
    <property type="match status" value="1"/>
</dbReference>
<evidence type="ECO:0000259" key="5">
    <source>
        <dbReference type="PROSITE" id="PS50186"/>
    </source>
</evidence>
<dbReference type="PROSITE" id="PS50010">
    <property type="entry name" value="DH_2"/>
    <property type="match status" value="1"/>
</dbReference>
<dbReference type="GO" id="GO:0023051">
    <property type="term" value="P:regulation of signaling"/>
    <property type="evidence" value="ECO:0007669"/>
    <property type="project" value="TreeGrafter"/>
</dbReference>
<dbReference type="GO" id="GO:0035556">
    <property type="term" value="P:intracellular signal transduction"/>
    <property type="evidence" value="ECO:0007669"/>
    <property type="project" value="InterPro"/>
</dbReference>
<dbReference type="FunFam" id="2.30.29.30:FF:000055">
    <property type="entry name" value="Phosphatidylinositol 3,4,5-trisphosphate-dependent Rac exchanger 1 protein-like"/>
    <property type="match status" value="1"/>
</dbReference>
<dbReference type="Pfam" id="PF22697">
    <property type="entry name" value="SOS1_NGEF_PH"/>
    <property type="match status" value="1"/>
</dbReference>
<evidence type="ECO:0000313" key="7">
    <source>
        <dbReference type="Proteomes" id="UP000291022"/>
    </source>
</evidence>
<evidence type="ECO:0000259" key="2">
    <source>
        <dbReference type="PROSITE" id="PS50003"/>
    </source>
</evidence>
<organism evidence="6 7">
    <name type="scientific">Ursus americanus</name>
    <name type="common">American black bear</name>
    <name type="synonym">Euarctos americanus</name>
    <dbReference type="NCBI Taxonomy" id="9643"/>
    <lineage>
        <taxon>Eukaryota</taxon>
        <taxon>Metazoa</taxon>
        <taxon>Chordata</taxon>
        <taxon>Craniata</taxon>
        <taxon>Vertebrata</taxon>
        <taxon>Euteleostomi</taxon>
        <taxon>Mammalia</taxon>
        <taxon>Eutheria</taxon>
        <taxon>Laurasiatheria</taxon>
        <taxon>Carnivora</taxon>
        <taxon>Caniformia</taxon>
        <taxon>Ursidae</taxon>
        <taxon>Ursus</taxon>
    </lineage>
</organism>
<reference evidence="6" key="3">
    <citation type="submission" date="2025-09" db="UniProtKB">
        <authorList>
            <consortium name="Ensembl"/>
        </authorList>
    </citation>
    <scope>IDENTIFICATION</scope>
</reference>
<dbReference type="PROSITE" id="PS50106">
    <property type="entry name" value="PDZ"/>
    <property type="match status" value="2"/>
</dbReference>
<dbReference type="InterPro" id="IPR001478">
    <property type="entry name" value="PDZ"/>
</dbReference>
<dbReference type="SUPFAM" id="SSF46785">
    <property type="entry name" value="Winged helix' DNA-binding domain"/>
    <property type="match status" value="2"/>
</dbReference>
<dbReference type="InterPro" id="IPR035899">
    <property type="entry name" value="DBL_dom_sf"/>
</dbReference>